<protein>
    <submittedName>
        <fullName evidence="1">Uncharacterized protein</fullName>
    </submittedName>
</protein>
<dbReference type="Proteomes" id="UP001162501">
    <property type="component" value="Chromosome 12"/>
</dbReference>
<name>A0AC59YAJ6_RANTA</name>
<accession>A0AC59YAJ6</accession>
<reference evidence="1" key="2">
    <citation type="submission" date="2025-03" db="EMBL/GenBank/DDBJ databases">
        <authorList>
            <consortium name="ELIXIR-Norway"/>
            <consortium name="Elixir Norway"/>
        </authorList>
    </citation>
    <scope>NUCLEOTIDE SEQUENCE</scope>
</reference>
<reference evidence="1" key="1">
    <citation type="submission" date="2023-05" db="EMBL/GenBank/DDBJ databases">
        <authorList>
            <consortium name="ELIXIR-Norway"/>
        </authorList>
    </citation>
    <scope>NUCLEOTIDE SEQUENCE</scope>
</reference>
<organism evidence="1 2">
    <name type="scientific">Rangifer tarandus platyrhynchus</name>
    <name type="common">Svalbard reindeer</name>
    <dbReference type="NCBI Taxonomy" id="3082113"/>
    <lineage>
        <taxon>Eukaryota</taxon>
        <taxon>Metazoa</taxon>
        <taxon>Chordata</taxon>
        <taxon>Craniata</taxon>
        <taxon>Vertebrata</taxon>
        <taxon>Euteleostomi</taxon>
        <taxon>Mammalia</taxon>
        <taxon>Eutheria</taxon>
        <taxon>Laurasiatheria</taxon>
        <taxon>Artiodactyla</taxon>
        <taxon>Ruminantia</taxon>
        <taxon>Pecora</taxon>
        <taxon>Cervidae</taxon>
        <taxon>Odocoileinae</taxon>
        <taxon>Rangifer</taxon>
    </lineage>
</organism>
<dbReference type="EMBL" id="OX596096">
    <property type="protein sequence ID" value="CAM9532577.1"/>
    <property type="molecule type" value="Genomic_DNA"/>
</dbReference>
<evidence type="ECO:0000313" key="2">
    <source>
        <dbReference type="Proteomes" id="UP001162501"/>
    </source>
</evidence>
<feature type="non-terminal residue" evidence="1">
    <location>
        <position position="55"/>
    </location>
</feature>
<feature type="non-terminal residue" evidence="1">
    <location>
        <position position="1"/>
    </location>
</feature>
<proteinExistence type="predicted"/>
<gene>
    <name evidence="1" type="ORF">MRATA1EN22A_LOCUS3842</name>
</gene>
<evidence type="ECO:0000313" key="1">
    <source>
        <dbReference type="EMBL" id="CAM9532577.1"/>
    </source>
</evidence>
<sequence length="55" mass="6016">HEWLRAEDSGPPCLLELAAPHSFPVPHAGKNSATAPRSLREASLSKQQGEARREQ</sequence>